<dbReference type="AlphaFoldDB" id="A0A8J2HSN6"/>
<sequence length="284" mass="32263">MTTTTQEEPTVGLQSLEYNRTTQDELKYIARSASAIADLVIVSRPVVVRADCDDGKQVYQPPHICLDIPSFHYYQYVNELLRSGRCRFDEALRWLRALEKHHQQISHIFRGYLEDELLRQDPSDKACISSVTPGGAPILSSMCRSLERLPHPSVEKAMSMLSVNEPAWTTFMQFVPAEESTGDFRSLGYLFYVYQVIRHAFGNGSEHEPTQPGLLISIDDSAERGVYPRAQKLLKRIQESKASASPVLLETYLCRRVFVDNNANGAELYFHDPHPGSVYEKYSN</sequence>
<dbReference type="GeneID" id="67011556"/>
<comment type="caution">
    <text evidence="1">The sequence shown here is derived from an EMBL/GenBank/DDBJ whole genome shotgun (WGS) entry which is preliminary data.</text>
</comment>
<protein>
    <submittedName>
        <fullName evidence="1">Uncharacterized protein</fullName>
    </submittedName>
</protein>
<evidence type="ECO:0000313" key="2">
    <source>
        <dbReference type="Proteomes" id="UP000676310"/>
    </source>
</evidence>
<name>A0A8J2HSN6_9PLEO</name>
<reference evidence="1" key="1">
    <citation type="submission" date="2021-05" db="EMBL/GenBank/DDBJ databases">
        <authorList>
            <person name="Stam R."/>
        </authorList>
    </citation>
    <scope>NUCLEOTIDE SEQUENCE</scope>
    <source>
        <strain evidence="1">CS162</strain>
    </source>
</reference>
<accession>A0A8J2HSN6</accession>
<keyword evidence="2" id="KW-1185">Reference proteome</keyword>
<evidence type="ECO:0000313" key="1">
    <source>
        <dbReference type="EMBL" id="CAG5137455.1"/>
    </source>
</evidence>
<proteinExistence type="predicted"/>
<dbReference type="OrthoDB" id="5421738at2759"/>
<dbReference type="EMBL" id="CAJRGZ010000009">
    <property type="protein sequence ID" value="CAG5137455.1"/>
    <property type="molecule type" value="Genomic_DNA"/>
</dbReference>
<organism evidence="1 2">
    <name type="scientific">Alternaria atra</name>
    <dbReference type="NCBI Taxonomy" id="119953"/>
    <lineage>
        <taxon>Eukaryota</taxon>
        <taxon>Fungi</taxon>
        <taxon>Dikarya</taxon>
        <taxon>Ascomycota</taxon>
        <taxon>Pezizomycotina</taxon>
        <taxon>Dothideomycetes</taxon>
        <taxon>Pleosporomycetidae</taxon>
        <taxon>Pleosporales</taxon>
        <taxon>Pleosporineae</taxon>
        <taxon>Pleosporaceae</taxon>
        <taxon>Alternaria</taxon>
        <taxon>Alternaria sect. Ulocladioides</taxon>
    </lineage>
</organism>
<dbReference type="RefSeq" id="XP_043163641.1">
    <property type="nucleotide sequence ID" value="XM_043307706.1"/>
</dbReference>
<dbReference type="Proteomes" id="UP000676310">
    <property type="component" value="Unassembled WGS sequence"/>
</dbReference>
<gene>
    <name evidence="1" type="ORF">ALTATR162_LOCUS113</name>
</gene>